<feature type="repeat" description="WD" evidence="3">
    <location>
        <begin position="232"/>
        <end position="273"/>
    </location>
</feature>
<feature type="repeat" description="WD" evidence="3">
    <location>
        <begin position="105"/>
        <end position="146"/>
    </location>
</feature>
<dbReference type="PROSITE" id="PS00678">
    <property type="entry name" value="WD_REPEATS_1"/>
    <property type="match status" value="2"/>
</dbReference>
<gene>
    <name evidence="5" type="ORF">K503DRAFT_130550</name>
</gene>
<dbReference type="InterPro" id="IPR036322">
    <property type="entry name" value="WD40_repeat_dom_sf"/>
</dbReference>
<feature type="repeat" description="WD" evidence="3">
    <location>
        <begin position="274"/>
        <end position="315"/>
    </location>
</feature>
<dbReference type="OrthoDB" id="538223at2759"/>
<name>A0A1B7MEL9_9AGAM</name>
<evidence type="ECO:0000256" key="3">
    <source>
        <dbReference type="PROSITE-ProRule" id="PRU00221"/>
    </source>
</evidence>
<dbReference type="SUPFAM" id="SSF51045">
    <property type="entry name" value="WW domain"/>
    <property type="match status" value="1"/>
</dbReference>
<accession>A0A1B7MEL9</accession>
<organism evidence="5 6">
    <name type="scientific">Rhizopogon vinicolor AM-OR11-026</name>
    <dbReference type="NCBI Taxonomy" id="1314800"/>
    <lineage>
        <taxon>Eukaryota</taxon>
        <taxon>Fungi</taxon>
        <taxon>Dikarya</taxon>
        <taxon>Basidiomycota</taxon>
        <taxon>Agaricomycotina</taxon>
        <taxon>Agaricomycetes</taxon>
        <taxon>Agaricomycetidae</taxon>
        <taxon>Boletales</taxon>
        <taxon>Suillineae</taxon>
        <taxon>Rhizopogonaceae</taxon>
        <taxon>Rhizopogon</taxon>
    </lineage>
</organism>
<reference evidence="5 6" key="1">
    <citation type="submission" date="2016-06" db="EMBL/GenBank/DDBJ databases">
        <title>Comparative genomics of the ectomycorrhizal sister species Rhizopogon vinicolor and Rhizopogon vesiculosus (Basidiomycota: Boletales) reveals a divergence of the mating type B locus.</title>
        <authorList>
            <consortium name="DOE Joint Genome Institute"/>
            <person name="Mujic A.B."/>
            <person name="Kuo A."/>
            <person name="Tritt A."/>
            <person name="Lipzen A."/>
            <person name="Chen C."/>
            <person name="Johnson J."/>
            <person name="Sharma A."/>
            <person name="Barry K."/>
            <person name="Grigoriev I.V."/>
            <person name="Spatafora J.W."/>
        </authorList>
    </citation>
    <scope>NUCLEOTIDE SEQUENCE [LARGE SCALE GENOMIC DNA]</scope>
    <source>
        <strain evidence="5 6">AM-OR11-026</strain>
    </source>
</reference>
<feature type="repeat" description="WD" evidence="3">
    <location>
        <begin position="191"/>
        <end position="223"/>
    </location>
</feature>
<dbReference type="SMART" id="SM00320">
    <property type="entry name" value="WD40"/>
    <property type="match status" value="7"/>
</dbReference>
<dbReference type="Pfam" id="PF00397">
    <property type="entry name" value="WW"/>
    <property type="match status" value="1"/>
</dbReference>
<keyword evidence="6" id="KW-1185">Reference proteome</keyword>
<dbReference type="InterPro" id="IPR001680">
    <property type="entry name" value="WD40_rpt"/>
</dbReference>
<dbReference type="Gene3D" id="2.20.70.10">
    <property type="match status" value="1"/>
</dbReference>
<dbReference type="InParanoid" id="A0A1B7MEL9"/>
<dbReference type="PROSITE" id="PS50294">
    <property type="entry name" value="WD_REPEATS_REGION"/>
    <property type="match status" value="5"/>
</dbReference>
<evidence type="ECO:0000259" key="4">
    <source>
        <dbReference type="PROSITE" id="PS50020"/>
    </source>
</evidence>
<dbReference type="EMBL" id="KV449644">
    <property type="protein sequence ID" value="OAX31040.1"/>
    <property type="molecule type" value="Genomic_DNA"/>
</dbReference>
<dbReference type="InterPro" id="IPR001202">
    <property type="entry name" value="WW_dom"/>
</dbReference>
<dbReference type="CDD" id="cd00200">
    <property type="entry name" value="WD40"/>
    <property type="match status" value="1"/>
</dbReference>
<keyword evidence="1 3" id="KW-0853">WD repeat</keyword>
<evidence type="ECO:0000256" key="1">
    <source>
        <dbReference type="ARBA" id="ARBA00022574"/>
    </source>
</evidence>
<dbReference type="Proteomes" id="UP000092154">
    <property type="component" value="Unassembled WGS sequence"/>
</dbReference>
<keyword evidence="2" id="KW-0677">Repeat</keyword>
<dbReference type="PANTHER" id="PTHR19848:SF8">
    <property type="entry name" value="F-BOX AND WD REPEAT DOMAIN CONTAINING 7"/>
    <property type="match status" value="1"/>
</dbReference>
<protein>
    <submittedName>
        <fullName evidence="5">WD40 repeat-like protein</fullName>
    </submittedName>
</protein>
<sequence length="395" mass="43365">MGSWSRPLPGVRLDQPGDLISGCEWHIAPLGRSYFVNHNTRTTSWKKPTPERPAGSLTPERVIEGHSKCIWSLACLDTSCNIMSTSEDGSICQWTVHGKLVGKPWDSDGEAVGSMALSPDGRMVVSGSANGRIRLWNMQEGSMVGDPWEGHSTVVRCLDWSPDAREIASGSEDGTVRRWNPNTGRQILPAIETGHSWVYTVRYSHTGDKFASGGMDKVIRVWSKDGELLIEIKGHDRALTSLCWSKDGAHIFSASSDSTIRKWHSNNGEQLAVLRGHTSAVRSLCLSPDECHLVSASKDYSVRIWDLKANQTVGDQLLHDDELWALAVSPDGKWIASAGLDAKVYVWSLEAVLQQRPGDQSANDSNTERDAKLKASYLFSFAPHLTPSIGTRSST</sequence>
<feature type="repeat" description="WD" evidence="3">
    <location>
        <begin position="316"/>
        <end position="350"/>
    </location>
</feature>
<dbReference type="CDD" id="cd00201">
    <property type="entry name" value="WW"/>
    <property type="match status" value="1"/>
</dbReference>
<dbReference type="PROSITE" id="PS50082">
    <property type="entry name" value="WD_REPEATS_2"/>
    <property type="match status" value="6"/>
</dbReference>
<dbReference type="InterPro" id="IPR036020">
    <property type="entry name" value="WW_dom_sf"/>
</dbReference>
<evidence type="ECO:0000313" key="6">
    <source>
        <dbReference type="Proteomes" id="UP000092154"/>
    </source>
</evidence>
<evidence type="ECO:0000313" key="5">
    <source>
        <dbReference type="EMBL" id="OAX31040.1"/>
    </source>
</evidence>
<dbReference type="Pfam" id="PF00400">
    <property type="entry name" value="WD40"/>
    <property type="match status" value="7"/>
</dbReference>
<dbReference type="PANTHER" id="PTHR19848">
    <property type="entry name" value="WD40 REPEAT PROTEIN"/>
    <property type="match status" value="1"/>
</dbReference>
<dbReference type="SMART" id="SM00456">
    <property type="entry name" value="WW"/>
    <property type="match status" value="1"/>
</dbReference>
<evidence type="ECO:0000256" key="2">
    <source>
        <dbReference type="ARBA" id="ARBA00022737"/>
    </source>
</evidence>
<dbReference type="PRINTS" id="PR00320">
    <property type="entry name" value="GPROTEINBRPT"/>
</dbReference>
<dbReference type="Gene3D" id="2.130.10.10">
    <property type="entry name" value="YVTN repeat-like/Quinoprotein amine dehydrogenase"/>
    <property type="match status" value="3"/>
</dbReference>
<dbReference type="InterPro" id="IPR020472">
    <property type="entry name" value="WD40_PAC1"/>
</dbReference>
<dbReference type="STRING" id="1314800.A0A1B7MEL9"/>
<proteinExistence type="predicted"/>
<dbReference type="SUPFAM" id="SSF50978">
    <property type="entry name" value="WD40 repeat-like"/>
    <property type="match status" value="1"/>
</dbReference>
<dbReference type="InterPro" id="IPR019775">
    <property type="entry name" value="WD40_repeat_CS"/>
</dbReference>
<dbReference type="AlphaFoldDB" id="A0A1B7MEL9"/>
<feature type="repeat" description="WD" evidence="3">
    <location>
        <begin position="148"/>
        <end position="189"/>
    </location>
</feature>
<dbReference type="InterPro" id="IPR015943">
    <property type="entry name" value="WD40/YVTN_repeat-like_dom_sf"/>
</dbReference>
<feature type="domain" description="WW" evidence="4">
    <location>
        <begin position="17"/>
        <end position="50"/>
    </location>
</feature>
<dbReference type="PROSITE" id="PS50020">
    <property type="entry name" value="WW_DOMAIN_2"/>
    <property type="match status" value="1"/>
</dbReference>